<gene>
    <name evidence="1" type="ORF">Thiowin_02516</name>
</gene>
<proteinExistence type="predicted"/>
<evidence type="ECO:0000313" key="2">
    <source>
        <dbReference type="Proteomes" id="UP001432180"/>
    </source>
</evidence>
<dbReference type="RefSeq" id="WP_328983307.1">
    <property type="nucleotide sequence ID" value="NZ_CP121472.1"/>
</dbReference>
<reference evidence="1 2" key="1">
    <citation type="journal article" date="2023" name="Microorganisms">
        <title>Thiorhodovibrio frisius and Trv. litoralis spp. nov., Two Novel Members from a Clade of Fastidious Purple Sulfur Bacteria That Exhibit Unique Red-Shifted Light-Harvesting Capabilities.</title>
        <authorList>
            <person name="Methner A."/>
            <person name="Kuzyk S.B."/>
            <person name="Petersen J."/>
            <person name="Bauer S."/>
            <person name="Brinkmann H."/>
            <person name="Sichau K."/>
            <person name="Wanner G."/>
            <person name="Wolf J."/>
            <person name="Neumann-Schaal M."/>
            <person name="Henke P."/>
            <person name="Tank M."/>
            <person name="Sproer C."/>
            <person name="Bunk B."/>
            <person name="Overmann J."/>
        </authorList>
    </citation>
    <scope>NUCLEOTIDE SEQUENCE [LARGE SCALE GENOMIC DNA]</scope>
    <source>
        <strain evidence="1 2">DSM 6702</strain>
    </source>
</reference>
<name>A0ABZ0SAM8_9GAMM</name>
<organism evidence="1 2">
    <name type="scientific">Thiorhodovibrio winogradskyi</name>
    <dbReference type="NCBI Taxonomy" id="77007"/>
    <lineage>
        <taxon>Bacteria</taxon>
        <taxon>Pseudomonadati</taxon>
        <taxon>Pseudomonadota</taxon>
        <taxon>Gammaproteobacteria</taxon>
        <taxon>Chromatiales</taxon>
        <taxon>Chromatiaceae</taxon>
        <taxon>Thiorhodovibrio</taxon>
    </lineage>
</organism>
<dbReference type="EMBL" id="CP121472">
    <property type="protein sequence ID" value="WPL17497.1"/>
    <property type="molecule type" value="Genomic_DNA"/>
</dbReference>
<evidence type="ECO:0000313" key="1">
    <source>
        <dbReference type="EMBL" id="WPL17497.1"/>
    </source>
</evidence>
<accession>A0ABZ0SAM8</accession>
<dbReference type="Proteomes" id="UP001432180">
    <property type="component" value="Chromosome"/>
</dbReference>
<keyword evidence="2" id="KW-1185">Reference proteome</keyword>
<sequence length="185" mass="21601">MAVLSYGIETPKHLLKKLEHEANQLTETPHPYCVFNFLLTAAVLAEWVHKYYESYNLPDPFRCPTKRVRTWIVPNQAIKWITERGCFPYPDGERKKQLIQVLAICRHIANASKHFHWQDSKEIQAIGTSPPIVNWSQYFFTSTAPDIYVTIDRVNFGLQQIKVMLLQFYAPLLDYLDEQKKEMGA</sequence>
<protein>
    <submittedName>
        <fullName evidence="1">Uncharacterized protein</fullName>
    </submittedName>
</protein>